<proteinExistence type="predicted"/>
<dbReference type="Pfam" id="PF12840">
    <property type="entry name" value="HTH_20"/>
    <property type="match status" value="1"/>
</dbReference>
<accession>A0ABY8C080</accession>
<dbReference type="InterPro" id="IPR001845">
    <property type="entry name" value="HTH_ArsR_DNA-bd_dom"/>
</dbReference>
<sequence length="233" mass="23923">MSALAANRAAALAALADPVRRAVYDIVARAQDAVGRDAAATAAGVPRSTAAFHLDRLVDAGLLTVEYRRLSGRSGPGAGRPAKLYRTVSGELIGSVPERHYELAADILAAGAERADRDGVSVAAAAAARSRGHEIASGAGGIDAALDACGYAPESDAQGTVVMRNCPFHALARRHSELVCAVNLALVEGLLEGAGDTRTAYPMPRDGACCVEIREATSRALGEPPTQTETPSP</sequence>
<dbReference type="InterPro" id="IPR036388">
    <property type="entry name" value="WH-like_DNA-bd_sf"/>
</dbReference>
<evidence type="ECO:0000313" key="2">
    <source>
        <dbReference type="EMBL" id="WEG09866.1"/>
    </source>
</evidence>
<organism evidence="2 3">
    <name type="scientific">Microbacterium horticulturae</name>
    <dbReference type="NCBI Taxonomy" id="3028316"/>
    <lineage>
        <taxon>Bacteria</taxon>
        <taxon>Bacillati</taxon>
        <taxon>Actinomycetota</taxon>
        <taxon>Actinomycetes</taxon>
        <taxon>Micrococcales</taxon>
        <taxon>Microbacteriaceae</taxon>
        <taxon>Microbacterium</taxon>
    </lineage>
</organism>
<gene>
    <name evidence="2" type="ORF">PU630_04705</name>
</gene>
<keyword evidence="3" id="KW-1185">Reference proteome</keyword>
<dbReference type="SMART" id="SM00418">
    <property type="entry name" value="HTH_ARSR"/>
    <property type="match status" value="1"/>
</dbReference>
<dbReference type="InterPro" id="IPR036390">
    <property type="entry name" value="WH_DNA-bd_sf"/>
</dbReference>
<feature type="domain" description="HTH arsR-type" evidence="1">
    <location>
        <begin position="10"/>
        <end position="116"/>
    </location>
</feature>
<reference evidence="2 3" key="1">
    <citation type="submission" date="2023-03" db="EMBL/GenBank/DDBJ databases">
        <title>Genome sequence of Microbacterium sp. KACC 23027.</title>
        <authorList>
            <person name="Kim S."/>
            <person name="Heo J."/>
            <person name="Kwon S.-W."/>
        </authorList>
    </citation>
    <scope>NUCLEOTIDE SEQUENCE [LARGE SCALE GENOMIC DNA]</scope>
    <source>
        <strain evidence="2 3">KACC 23027</strain>
    </source>
</reference>
<dbReference type="Proteomes" id="UP001214553">
    <property type="component" value="Chromosome"/>
</dbReference>
<dbReference type="RefSeq" id="WP_275279207.1">
    <property type="nucleotide sequence ID" value="NZ_CP119108.1"/>
</dbReference>
<dbReference type="SUPFAM" id="SSF46785">
    <property type="entry name" value="Winged helix' DNA-binding domain"/>
    <property type="match status" value="1"/>
</dbReference>
<name>A0ABY8C080_9MICO</name>
<dbReference type="Gene3D" id="1.10.10.10">
    <property type="entry name" value="Winged helix-like DNA-binding domain superfamily/Winged helix DNA-binding domain"/>
    <property type="match status" value="1"/>
</dbReference>
<protein>
    <submittedName>
        <fullName evidence="2">Helix-turn-helix domain-containing protein</fullName>
    </submittedName>
</protein>
<evidence type="ECO:0000259" key="1">
    <source>
        <dbReference type="SMART" id="SM00418"/>
    </source>
</evidence>
<evidence type="ECO:0000313" key="3">
    <source>
        <dbReference type="Proteomes" id="UP001214553"/>
    </source>
</evidence>
<dbReference type="EMBL" id="CP119108">
    <property type="protein sequence ID" value="WEG09866.1"/>
    <property type="molecule type" value="Genomic_DNA"/>
</dbReference>